<evidence type="ECO:0000313" key="5">
    <source>
        <dbReference type="Proteomes" id="UP001337655"/>
    </source>
</evidence>
<keyword evidence="5" id="KW-1185">Reference proteome</keyword>
<feature type="domain" description="NmrA-like" evidence="3">
    <location>
        <begin position="13"/>
        <end position="147"/>
    </location>
</feature>
<dbReference type="SUPFAM" id="SSF51735">
    <property type="entry name" value="NAD(P)-binding Rossmann-fold domains"/>
    <property type="match status" value="1"/>
</dbReference>
<protein>
    <recommendedName>
        <fullName evidence="3">NmrA-like domain-containing protein</fullName>
    </recommendedName>
</protein>
<dbReference type="Gene3D" id="3.40.50.720">
    <property type="entry name" value="NAD(P)-binding Rossmann-like Domain"/>
    <property type="match status" value="1"/>
</dbReference>
<organism evidence="4 5">
    <name type="scientific">Saxophila tyrrhenica</name>
    <dbReference type="NCBI Taxonomy" id="1690608"/>
    <lineage>
        <taxon>Eukaryota</taxon>
        <taxon>Fungi</taxon>
        <taxon>Dikarya</taxon>
        <taxon>Ascomycota</taxon>
        <taxon>Pezizomycotina</taxon>
        <taxon>Dothideomycetes</taxon>
        <taxon>Dothideomycetidae</taxon>
        <taxon>Mycosphaerellales</taxon>
        <taxon>Extremaceae</taxon>
        <taxon>Saxophila</taxon>
    </lineage>
</organism>
<dbReference type="InterPro" id="IPR045312">
    <property type="entry name" value="PCBER-like"/>
</dbReference>
<dbReference type="GO" id="GO:0016491">
    <property type="term" value="F:oxidoreductase activity"/>
    <property type="evidence" value="ECO:0007669"/>
    <property type="project" value="UniProtKB-KW"/>
</dbReference>
<dbReference type="InterPro" id="IPR008030">
    <property type="entry name" value="NmrA-like"/>
</dbReference>
<evidence type="ECO:0000259" key="3">
    <source>
        <dbReference type="Pfam" id="PF05368"/>
    </source>
</evidence>
<name>A0AAV9PFI1_9PEZI</name>
<evidence type="ECO:0000256" key="1">
    <source>
        <dbReference type="ARBA" id="ARBA00022857"/>
    </source>
</evidence>
<dbReference type="Pfam" id="PF05368">
    <property type="entry name" value="NmrA"/>
    <property type="match status" value="1"/>
</dbReference>
<keyword evidence="1" id="KW-0521">NADP</keyword>
<dbReference type="Gene3D" id="3.90.25.10">
    <property type="entry name" value="UDP-galactose 4-epimerase, domain 1"/>
    <property type="match status" value="1"/>
</dbReference>
<dbReference type="Proteomes" id="UP001337655">
    <property type="component" value="Unassembled WGS sequence"/>
</dbReference>
<dbReference type="PANTHER" id="PTHR47706">
    <property type="entry name" value="NMRA-LIKE FAMILY PROTEIN"/>
    <property type="match status" value="1"/>
</dbReference>
<dbReference type="CDD" id="cd05259">
    <property type="entry name" value="PCBER_SDR_a"/>
    <property type="match status" value="1"/>
</dbReference>
<dbReference type="InterPro" id="IPR051609">
    <property type="entry name" value="NmrA/Isoflavone_reductase-like"/>
</dbReference>
<dbReference type="InterPro" id="IPR036291">
    <property type="entry name" value="NAD(P)-bd_dom_sf"/>
</dbReference>
<dbReference type="EMBL" id="JAVRRT010000006">
    <property type="protein sequence ID" value="KAK5171145.1"/>
    <property type="molecule type" value="Genomic_DNA"/>
</dbReference>
<evidence type="ECO:0000256" key="2">
    <source>
        <dbReference type="ARBA" id="ARBA00023002"/>
    </source>
</evidence>
<dbReference type="GeneID" id="89925635"/>
<sequence length="324" mass="35012">MSSSNYIKNVAIAGGNVGSYITHALLDTGKHTITALTRPDSSSKLPEGVNVKQIDYASPPTIVEALKGQDALVITLSGFVPKDTETKLFEAAGEAGVKWIFPNEWSPDTANENLLKDVAVFAGKPANRKAIASLGKSNYIGVSTGFWYEYSLAIGPAYGIDTVNHKATLFDDGNTKISTSTWPQVGRTVAGLLSLPIKAEGQEPCLENYANKVIYANSFTISQNEMLASVFRVTGTKESDWTIEKVGSRERYETGLEQIKEGKRAGFVKMMYTRIFFQDGAGDTEHSKGTVNAALGLPKEDLDEATKRAVARAKAVDGSQWADE</sequence>
<evidence type="ECO:0000313" key="4">
    <source>
        <dbReference type="EMBL" id="KAK5171145.1"/>
    </source>
</evidence>
<accession>A0AAV9PFI1</accession>
<keyword evidence="2" id="KW-0560">Oxidoreductase</keyword>
<gene>
    <name evidence="4" type="ORF">LTR77_004289</name>
</gene>
<reference evidence="4 5" key="1">
    <citation type="submission" date="2023-08" db="EMBL/GenBank/DDBJ databases">
        <title>Black Yeasts Isolated from many extreme environments.</title>
        <authorList>
            <person name="Coleine C."/>
            <person name="Stajich J.E."/>
            <person name="Selbmann L."/>
        </authorList>
    </citation>
    <scope>NUCLEOTIDE SEQUENCE [LARGE SCALE GENOMIC DNA]</scope>
    <source>
        <strain evidence="4 5">CCFEE 5935</strain>
    </source>
</reference>
<dbReference type="AlphaFoldDB" id="A0AAV9PFI1"/>
<comment type="caution">
    <text evidence="4">The sequence shown here is derived from an EMBL/GenBank/DDBJ whole genome shotgun (WGS) entry which is preliminary data.</text>
</comment>
<dbReference type="PANTHER" id="PTHR47706:SF7">
    <property type="entry name" value="CIPA-LIKE, PUTATIVE (AFU_ORTHOLOGUE AFUA_1G01630)-RELATED"/>
    <property type="match status" value="1"/>
</dbReference>
<proteinExistence type="predicted"/>
<dbReference type="RefSeq" id="XP_064660173.1">
    <property type="nucleotide sequence ID" value="XM_064801543.1"/>
</dbReference>